<dbReference type="InterPro" id="IPR050789">
    <property type="entry name" value="Diverse_Enzym_Activities"/>
</dbReference>
<dbReference type="InterPro" id="IPR012338">
    <property type="entry name" value="Beta-lactam/transpept-like"/>
</dbReference>
<dbReference type="Proteomes" id="UP000614272">
    <property type="component" value="Unassembled WGS sequence"/>
</dbReference>
<feature type="domain" description="Beta-lactamase-related" evidence="2">
    <location>
        <begin position="83"/>
        <end position="421"/>
    </location>
</feature>
<reference evidence="4" key="1">
    <citation type="journal article" date="2019" name="Int. J. Syst. Evol. Microbiol.">
        <title>The Global Catalogue of Microorganisms (GCM) 10K type strain sequencing project: providing services to taxonomists for standard genome sequencing and annotation.</title>
        <authorList>
            <consortium name="The Broad Institute Genomics Platform"/>
            <consortium name="The Broad Institute Genome Sequencing Center for Infectious Disease"/>
            <person name="Wu L."/>
            <person name="Ma J."/>
        </authorList>
    </citation>
    <scope>NUCLEOTIDE SEQUENCE [LARGE SCALE GENOMIC DNA]</scope>
    <source>
        <strain evidence="4">CGMCC 1.12923</strain>
    </source>
</reference>
<comment type="caution">
    <text evidence="3">The sequence shown here is derived from an EMBL/GenBank/DDBJ whole genome shotgun (WGS) entry which is preliminary data.</text>
</comment>
<protein>
    <submittedName>
        <fullName evidence="3">UPF0214 protein YfeW</fullName>
    </submittedName>
</protein>
<dbReference type="PANTHER" id="PTHR43283">
    <property type="entry name" value="BETA-LACTAMASE-RELATED"/>
    <property type="match status" value="1"/>
</dbReference>
<keyword evidence="4" id="KW-1185">Reference proteome</keyword>
<dbReference type="PANTHER" id="PTHR43283:SF11">
    <property type="entry name" value="BETA-LACTAMASE-RELATED DOMAIN-CONTAINING PROTEIN"/>
    <property type="match status" value="1"/>
</dbReference>
<evidence type="ECO:0000259" key="2">
    <source>
        <dbReference type="Pfam" id="PF00144"/>
    </source>
</evidence>
<dbReference type="RefSeq" id="WP_099035522.1">
    <property type="nucleotide sequence ID" value="NZ_BMGJ01000012.1"/>
</dbReference>
<evidence type="ECO:0000313" key="4">
    <source>
        <dbReference type="Proteomes" id="UP000614272"/>
    </source>
</evidence>
<accession>A0ABQ1RLR9</accession>
<dbReference type="EMBL" id="BMGJ01000012">
    <property type="protein sequence ID" value="GGD71082.1"/>
    <property type="molecule type" value="Genomic_DNA"/>
</dbReference>
<proteinExistence type="predicted"/>
<name>A0ABQ1RLR9_9ALTE</name>
<gene>
    <name evidence="3" type="primary">yfeW</name>
    <name evidence="3" type="ORF">GCM10011357_27710</name>
</gene>
<dbReference type="SUPFAM" id="SSF56601">
    <property type="entry name" value="beta-lactamase/transpeptidase-like"/>
    <property type="match status" value="1"/>
</dbReference>
<organism evidence="3 4">
    <name type="scientific">Lacimicrobium alkaliphilum</name>
    <dbReference type="NCBI Taxonomy" id="1526571"/>
    <lineage>
        <taxon>Bacteria</taxon>
        <taxon>Pseudomonadati</taxon>
        <taxon>Pseudomonadota</taxon>
        <taxon>Gammaproteobacteria</taxon>
        <taxon>Alteromonadales</taxon>
        <taxon>Alteromonadaceae</taxon>
        <taxon>Lacimicrobium</taxon>
    </lineage>
</organism>
<evidence type="ECO:0000313" key="3">
    <source>
        <dbReference type="EMBL" id="GGD71082.1"/>
    </source>
</evidence>
<dbReference type="Pfam" id="PF00144">
    <property type="entry name" value="Beta-lactamase"/>
    <property type="match status" value="1"/>
</dbReference>
<sequence>MIKFLKPGVVVAIMHYILNTLLLTVLMIMPLMTAFAASATASKEPQTTYPRLTYATTEPQYDFSEIAALIGDHAGTEENDLYTGASVLIAHQGKIFYQQAFGYAQVSELQSNGQLLRSENPIPVSSETIFDLASVTKVAATTVSLMHLVSEQQLFLDDTLDKFFAEFSGTDKAKISVRQLLTHRSGLWQWQPTWLYTTNNRTTVDYIAALPLRYSPGERRAYSDLGFILLGKIIEKVSGMPLNQFTERHIYNPLGMNNTGYRPVPAKGKQIAATSHGNPFEQNMVATGKPYPLAQPLPKEPFSAYRNYTLIGEANDGNAWYGLGGVAGHAGLFSTVGDLAILGQTLLNGCGYGNFRLCDADTLNTFLQTPYDNHQALGFWKDNNATGVSFWHPGFTGTQFLVQPEQQLVIVLLTNRQHGGLNRDNGRYPDLSPVWKKLVKLTSQLVSE</sequence>
<evidence type="ECO:0000256" key="1">
    <source>
        <dbReference type="ARBA" id="ARBA00022801"/>
    </source>
</evidence>
<dbReference type="Gene3D" id="3.40.710.10">
    <property type="entry name" value="DD-peptidase/beta-lactamase superfamily"/>
    <property type="match status" value="1"/>
</dbReference>
<dbReference type="InterPro" id="IPR001466">
    <property type="entry name" value="Beta-lactam-related"/>
</dbReference>
<keyword evidence="1" id="KW-0378">Hydrolase</keyword>